<keyword evidence="2" id="KW-0732">Signal</keyword>
<evidence type="ECO:0008006" key="5">
    <source>
        <dbReference type="Google" id="ProtNLM"/>
    </source>
</evidence>
<protein>
    <recommendedName>
        <fullName evidence="5">PS II complex 12 kDa extrinsic protein</fullName>
    </recommendedName>
</protein>
<evidence type="ECO:0000313" key="4">
    <source>
        <dbReference type="Proteomes" id="UP000218209"/>
    </source>
</evidence>
<feature type="chain" id="PRO_5013163231" description="PS II complex 12 kDa extrinsic protein" evidence="2">
    <location>
        <begin position="18"/>
        <end position="160"/>
    </location>
</feature>
<dbReference type="AlphaFoldDB" id="A0A1X6P7J4"/>
<dbReference type="EMBL" id="KV918854">
    <property type="protein sequence ID" value="OSX76828.1"/>
    <property type="molecule type" value="Genomic_DNA"/>
</dbReference>
<feature type="region of interest" description="Disordered" evidence="1">
    <location>
        <begin position="45"/>
        <end position="160"/>
    </location>
</feature>
<accession>A0A1X6P7J4</accession>
<sequence>MFAAAIPMLSGAAATLAAPAVMVSLKALSSVEQALSPARPLAANKNNVLARQGNSVPSAPGDEARRQRQRAGGIGSANEADADEPGYLGKVPKRVGVAGDIRKNYEAPEGKNNATSSQGVLDDILAKVPSRSDYGTGDYAKSVRPQPSAQGGFGNQSYSP</sequence>
<reference evidence="3 4" key="1">
    <citation type="submission" date="2017-03" db="EMBL/GenBank/DDBJ databases">
        <title>WGS assembly of Porphyra umbilicalis.</title>
        <authorList>
            <person name="Brawley S.H."/>
            <person name="Blouin N.A."/>
            <person name="Ficko-Blean E."/>
            <person name="Wheeler G.L."/>
            <person name="Lohr M."/>
            <person name="Goodson H.V."/>
            <person name="Jenkins J.W."/>
            <person name="Blaby-Haas C.E."/>
            <person name="Helliwell K.E."/>
            <person name="Chan C."/>
            <person name="Marriage T."/>
            <person name="Bhattacharya D."/>
            <person name="Klein A.S."/>
            <person name="Badis Y."/>
            <person name="Brodie J."/>
            <person name="Cao Y."/>
            <person name="Collen J."/>
            <person name="Dittami S.M."/>
            <person name="Gachon C.M."/>
            <person name="Green B.R."/>
            <person name="Karpowicz S."/>
            <person name="Kim J.W."/>
            <person name="Kudahl U."/>
            <person name="Lin S."/>
            <person name="Michel G."/>
            <person name="Mittag M."/>
            <person name="Olson B.J."/>
            <person name="Pangilinan J."/>
            <person name="Peng Y."/>
            <person name="Qiu H."/>
            <person name="Shu S."/>
            <person name="Singer J.T."/>
            <person name="Smith A.G."/>
            <person name="Sprecher B.N."/>
            <person name="Wagner V."/>
            <person name="Wang W."/>
            <person name="Wang Z.-Y."/>
            <person name="Yan J."/>
            <person name="Yarish C."/>
            <person name="Zoeuner-Riek S."/>
            <person name="Zhuang Y."/>
            <person name="Zou Y."/>
            <person name="Lindquist E.A."/>
            <person name="Grimwood J."/>
            <person name="Barry K."/>
            <person name="Rokhsar D.S."/>
            <person name="Schmutz J."/>
            <person name="Stiller J.W."/>
            <person name="Grossman A.R."/>
            <person name="Prochnik S.E."/>
        </authorList>
    </citation>
    <scope>NUCLEOTIDE SEQUENCE [LARGE SCALE GENOMIC DNA]</scope>
    <source>
        <strain evidence="3">4086291</strain>
    </source>
</reference>
<evidence type="ECO:0000313" key="3">
    <source>
        <dbReference type="EMBL" id="OSX76828.1"/>
    </source>
</evidence>
<evidence type="ECO:0000256" key="1">
    <source>
        <dbReference type="SAM" id="MobiDB-lite"/>
    </source>
</evidence>
<feature type="compositionally biased region" description="Polar residues" evidence="1">
    <location>
        <begin position="145"/>
        <end position="160"/>
    </location>
</feature>
<gene>
    <name evidence="3" type="ORF">BU14_0172s0010</name>
</gene>
<organism evidence="3 4">
    <name type="scientific">Porphyra umbilicalis</name>
    <name type="common">Purple laver</name>
    <name type="synonym">Red alga</name>
    <dbReference type="NCBI Taxonomy" id="2786"/>
    <lineage>
        <taxon>Eukaryota</taxon>
        <taxon>Rhodophyta</taxon>
        <taxon>Bangiophyceae</taxon>
        <taxon>Bangiales</taxon>
        <taxon>Bangiaceae</taxon>
        <taxon>Porphyra</taxon>
    </lineage>
</organism>
<keyword evidence="4" id="KW-1185">Reference proteome</keyword>
<name>A0A1X6P7J4_PORUM</name>
<dbReference type="Proteomes" id="UP000218209">
    <property type="component" value="Unassembled WGS sequence"/>
</dbReference>
<feature type="compositionally biased region" description="Basic and acidic residues" evidence="1">
    <location>
        <begin position="100"/>
        <end position="109"/>
    </location>
</feature>
<proteinExistence type="predicted"/>
<feature type="compositionally biased region" description="Polar residues" evidence="1">
    <location>
        <begin position="45"/>
        <end position="57"/>
    </location>
</feature>
<evidence type="ECO:0000256" key="2">
    <source>
        <dbReference type="SAM" id="SignalP"/>
    </source>
</evidence>
<feature type="signal peptide" evidence="2">
    <location>
        <begin position="1"/>
        <end position="17"/>
    </location>
</feature>